<name>A0A545AY61_9ACTN</name>
<dbReference type="GO" id="GO:0006635">
    <property type="term" value="P:fatty acid beta-oxidation"/>
    <property type="evidence" value="ECO:0007669"/>
    <property type="project" value="TreeGrafter"/>
</dbReference>
<dbReference type="InterPro" id="IPR029045">
    <property type="entry name" value="ClpP/crotonase-like_dom_sf"/>
</dbReference>
<dbReference type="Gene3D" id="3.90.226.10">
    <property type="entry name" value="2-enoyl-CoA Hydratase, Chain A, domain 1"/>
    <property type="match status" value="1"/>
</dbReference>
<accession>A0A545AY61</accession>
<evidence type="ECO:0008006" key="5">
    <source>
        <dbReference type="Google" id="ProtNLM"/>
    </source>
</evidence>
<dbReference type="EMBL" id="VIRS01000002">
    <property type="protein sequence ID" value="TQS46253.1"/>
    <property type="molecule type" value="Genomic_DNA"/>
</dbReference>
<dbReference type="PANTHER" id="PTHR11941">
    <property type="entry name" value="ENOYL-COA HYDRATASE-RELATED"/>
    <property type="match status" value="1"/>
</dbReference>
<comment type="caution">
    <text evidence="3">The sequence shown here is derived from an EMBL/GenBank/DDBJ whole genome shotgun (WGS) entry which is preliminary data.</text>
</comment>
<dbReference type="CDD" id="cd06558">
    <property type="entry name" value="crotonase-like"/>
    <property type="match status" value="1"/>
</dbReference>
<dbReference type="PANTHER" id="PTHR11941:SF54">
    <property type="entry name" value="ENOYL-COA HYDRATASE, MITOCHONDRIAL"/>
    <property type="match status" value="1"/>
</dbReference>
<dbReference type="Pfam" id="PF00378">
    <property type="entry name" value="ECH_1"/>
    <property type="match status" value="1"/>
</dbReference>
<dbReference type="InterPro" id="IPR001753">
    <property type="entry name" value="Enoyl-CoA_hydra/iso"/>
</dbReference>
<proteinExistence type="inferred from homology"/>
<evidence type="ECO:0000256" key="1">
    <source>
        <dbReference type="ARBA" id="ARBA00005254"/>
    </source>
</evidence>
<dbReference type="InterPro" id="IPR018376">
    <property type="entry name" value="Enoyl-CoA_hyd/isom_CS"/>
</dbReference>
<dbReference type="SUPFAM" id="SSF52096">
    <property type="entry name" value="ClpP/crotonase"/>
    <property type="match status" value="1"/>
</dbReference>
<protein>
    <recommendedName>
        <fullName evidence="5">Enoyl-CoA hydratase/isomerase family protein</fullName>
    </recommendedName>
</protein>
<evidence type="ECO:0000313" key="3">
    <source>
        <dbReference type="EMBL" id="TQS46253.1"/>
    </source>
</evidence>
<dbReference type="GO" id="GO:0003824">
    <property type="term" value="F:catalytic activity"/>
    <property type="evidence" value="ECO:0007669"/>
    <property type="project" value="InterPro"/>
</dbReference>
<sequence>MLTQAVQLDVTGPVATITLSNPPLNPLTWAMRETLREIAEQLLSREDVRAVVLRSASDRAFSVGSDITSFPSDEEAGRAVSEHEHAAYAALEALPQPVVAALRGHVLGGGLELALTADLRIAEEGSTLGLPEVRIGVFASGGGTQRLPAVIGAGRAAHLLLTGRSIDAATALDWGLVTQIVGPGEADRVAHELAEEIAALPRHGVAASKRCLNEGLVHGRERGHRVEIEEIAKVYASADAREGARAFLEKRPPVFTHAR</sequence>
<dbReference type="RefSeq" id="WP_142702781.1">
    <property type="nucleotide sequence ID" value="NZ_VIRS01000002.1"/>
</dbReference>
<reference evidence="3 4" key="1">
    <citation type="submission" date="2019-07" db="EMBL/GenBank/DDBJ databases">
        <title>Cryptosporangium phraense sp. nov., isolated from plant litter.</title>
        <authorList>
            <person name="Suriyachadkun C."/>
        </authorList>
    </citation>
    <scope>NUCLEOTIDE SEQUENCE [LARGE SCALE GENOMIC DNA]</scope>
    <source>
        <strain evidence="3 4">A-T 5661</strain>
    </source>
</reference>
<dbReference type="Proteomes" id="UP000317982">
    <property type="component" value="Unassembled WGS sequence"/>
</dbReference>
<dbReference type="InParanoid" id="A0A545AY61"/>
<keyword evidence="4" id="KW-1185">Reference proteome</keyword>
<comment type="similarity">
    <text evidence="1 2">Belongs to the enoyl-CoA hydratase/isomerase family.</text>
</comment>
<dbReference type="AlphaFoldDB" id="A0A545AY61"/>
<evidence type="ECO:0000313" key="4">
    <source>
        <dbReference type="Proteomes" id="UP000317982"/>
    </source>
</evidence>
<dbReference type="PROSITE" id="PS00166">
    <property type="entry name" value="ENOYL_COA_HYDRATASE"/>
    <property type="match status" value="1"/>
</dbReference>
<dbReference type="OrthoDB" id="8452484at2"/>
<gene>
    <name evidence="3" type="ORF">FL583_02325</name>
</gene>
<evidence type="ECO:0000256" key="2">
    <source>
        <dbReference type="RuleBase" id="RU003707"/>
    </source>
</evidence>
<organism evidence="3 4">
    <name type="scientific">Cryptosporangium phraense</name>
    <dbReference type="NCBI Taxonomy" id="2593070"/>
    <lineage>
        <taxon>Bacteria</taxon>
        <taxon>Bacillati</taxon>
        <taxon>Actinomycetota</taxon>
        <taxon>Actinomycetes</taxon>
        <taxon>Cryptosporangiales</taxon>
        <taxon>Cryptosporangiaceae</taxon>
        <taxon>Cryptosporangium</taxon>
    </lineage>
</organism>